<dbReference type="EMBL" id="CAJJDN010000008">
    <property type="protein sequence ID" value="CAD8054934.1"/>
    <property type="molecule type" value="Genomic_DNA"/>
</dbReference>
<evidence type="ECO:0000313" key="2">
    <source>
        <dbReference type="EMBL" id="CAD8054934.1"/>
    </source>
</evidence>
<evidence type="ECO:0000256" key="1">
    <source>
        <dbReference type="SAM" id="Phobius"/>
    </source>
</evidence>
<keyword evidence="3" id="KW-1185">Reference proteome</keyword>
<feature type="transmembrane region" description="Helical" evidence="1">
    <location>
        <begin position="265"/>
        <end position="283"/>
    </location>
</feature>
<protein>
    <submittedName>
        <fullName evidence="2">Uncharacterized protein</fullName>
    </submittedName>
</protein>
<feature type="transmembrane region" description="Helical" evidence="1">
    <location>
        <begin position="238"/>
        <end position="258"/>
    </location>
</feature>
<keyword evidence="1" id="KW-1133">Transmembrane helix</keyword>
<comment type="caution">
    <text evidence="2">The sequence shown here is derived from an EMBL/GenBank/DDBJ whole genome shotgun (WGS) entry which is preliminary data.</text>
</comment>
<sequence length="450" mass="53199">MFIVFAAAFQLSTRITQDFKMPILNSDQINPWFLEGENFNEAFVDWEGNRVRQFHTFNDNPYPINITFRVSTQTEFYPFIQESLQQRYPEVDEITYTLLPKQSYQLAIEYNCTQFNEEIQQIDLILMEQSFKNNPENLDELNQITIRYFKYCQNPHTVIIDLQNIVALIFIYFATSCSSLLCIRKITTQFEFTPIKQIITLILIPAIGSFLFYPKLISFILASIVLYDFIQYYTKSSILSLLLSPLILYAQYCISLFIHMESSNLYSLFQQLIPYIITIILLIQVNRRIIIANKFQLFLFFCIIWLTEIYSLVHRTQVDKHLLIQNPYEQQIFIKTKFSFLSQTNGVIWQQKNIDIHLYQLIGLSLIQSFIFRHGLFNKEHIINIIVVGITQFTGLIIFDLLYRYKHNPPFLTLITGFILLGMIINYLRTGSGLRNPYLEFETIEEKIKI</sequence>
<keyword evidence="1" id="KW-0472">Membrane</keyword>
<feature type="transmembrane region" description="Helical" evidence="1">
    <location>
        <begin position="410"/>
        <end position="428"/>
    </location>
</feature>
<dbReference type="Proteomes" id="UP000692954">
    <property type="component" value="Unassembled WGS sequence"/>
</dbReference>
<feature type="transmembrane region" description="Helical" evidence="1">
    <location>
        <begin position="382"/>
        <end position="403"/>
    </location>
</feature>
<feature type="transmembrane region" description="Helical" evidence="1">
    <location>
        <begin position="165"/>
        <end position="186"/>
    </location>
</feature>
<organism evidence="2 3">
    <name type="scientific">Paramecium sonneborni</name>
    <dbReference type="NCBI Taxonomy" id="65129"/>
    <lineage>
        <taxon>Eukaryota</taxon>
        <taxon>Sar</taxon>
        <taxon>Alveolata</taxon>
        <taxon>Ciliophora</taxon>
        <taxon>Intramacronucleata</taxon>
        <taxon>Oligohymenophorea</taxon>
        <taxon>Peniculida</taxon>
        <taxon>Parameciidae</taxon>
        <taxon>Paramecium</taxon>
    </lineage>
</organism>
<name>A0A8S1KVB0_9CILI</name>
<dbReference type="AlphaFoldDB" id="A0A8S1KVB0"/>
<accession>A0A8S1KVB0</accession>
<feature type="transmembrane region" description="Helical" evidence="1">
    <location>
        <begin position="295"/>
        <end position="313"/>
    </location>
</feature>
<reference evidence="2" key="1">
    <citation type="submission" date="2021-01" db="EMBL/GenBank/DDBJ databases">
        <authorList>
            <consortium name="Genoscope - CEA"/>
            <person name="William W."/>
        </authorList>
    </citation>
    <scope>NUCLEOTIDE SEQUENCE</scope>
</reference>
<gene>
    <name evidence="2" type="ORF">PSON_ATCC_30995.1.T0080545</name>
</gene>
<dbReference type="OrthoDB" id="302119at2759"/>
<evidence type="ECO:0000313" key="3">
    <source>
        <dbReference type="Proteomes" id="UP000692954"/>
    </source>
</evidence>
<proteinExistence type="predicted"/>
<keyword evidence="1" id="KW-0812">Transmembrane</keyword>
<feature type="transmembrane region" description="Helical" evidence="1">
    <location>
        <begin position="198"/>
        <end position="226"/>
    </location>
</feature>